<evidence type="ECO:0000313" key="2">
    <source>
        <dbReference type="Proteomes" id="UP000002281"/>
    </source>
</evidence>
<protein>
    <submittedName>
        <fullName evidence="1">Developmental pluripotency associated 3</fullName>
    </submittedName>
</protein>
<organism evidence="1 2">
    <name type="scientific">Equus caballus</name>
    <name type="common">Horse</name>
    <dbReference type="NCBI Taxonomy" id="9796"/>
    <lineage>
        <taxon>Eukaryota</taxon>
        <taxon>Metazoa</taxon>
        <taxon>Chordata</taxon>
        <taxon>Craniata</taxon>
        <taxon>Vertebrata</taxon>
        <taxon>Euteleostomi</taxon>
        <taxon>Mammalia</taxon>
        <taxon>Eutheria</taxon>
        <taxon>Laurasiatheria</taxon>
        <taxon>Perissodactyla</taxon>
        <taxon>Equidae</taxon>
        <taxon>Equus</taxon>
    </lineage>
</organism>
<name>A0A9L0RNH2_HORSE</name>
<dbReference type="Ensembl" id="ENSECAT00000144767.1">
    <property type="protein sequence ID" value="ENSECAP00000063268.1"/>
    <property type="gene ID" value="ENSECAG00000028670.2"/>
</dbReference>
<dbReference type="AlphaFoldDB" id="A0A9L0RNH2"/>
<dbReference type="GO" id="GO:0044726">
    <property type="term" value="P:epigenetic programing of female pronucleus"/>
    <property type="evidence" value="ECO:0000318"/>
    <property type="project" value="GO_Central"/>
</dbReference>
<reference evidence="1" key="3">
    <citation type="submission" date="2025-09" db="UniProtKB">
        <authorList>
            <consortium name="Ensembl"/>
        </authorList>
    </citation>
    <scope>IDENTIFICATION</scope>
    <source>
        <strain evidence="1">Thoroughbred</strain>
    </source>
</reference>
<reference evidence="1" key="2">
    <citation type="submission" date="2025-08" db="UniProtKB">
        <authorList>
            <consortium name="Ensembl"/>
        </authorList>
    </citation>
    <scope>IDENTIFICATION</scope>
    <source>
        <strain evidence="1">Thoroughbred</strain>
    </source>
</reference>
<dbReference type="PANTHER" id="PTHR31577:SF2">
    <property type="entry name" value="DEVELOPMENTAL PLURIPOTENCY-ASSOCIATED PROTEIN 3"/>
    <property type="match status" value="1"/>
</dbReference>
<proteinExistence type="predicted"/>
<gene>
    <name evidence="1" type="primary">DPPA3</name>
</gene>
<reference evidence="1 2" key="1">
    <citation type="journal article" date="2009" name="Science">
        <title>Genome sequence, comparative analysis, and population genetics of the domestic horse.</title>
        <authorList>
            <consortium name="Broad Institute Genome Sequencing Platform"/>
            <consortium name="Broad Institute Whole Genome Assembly Team"/>
            <person name="Wade C.M."/>
            <person name="Giulotto E."/>
            <person name="Sigurdsson S."/>
            <person name="Zoli M."/>
            <person name="Gnerre S."/>
            <person name="Imsland F."/>
            <person name="Lear T.L."/>
            <person name="Adelson D.L."/>
            <person name="Bailey E."/>
            <person name="Bellone R.R."/>
            <person name="Bloecker H."/>
            <person name="Distl O."/>
            <person name="Edgar R.C."/>
            <person name="Garber M."/>
            <person name="Leeb T."/>
            <person name="Mauceli E."/>
            <person name="MacLeod J.N."/>
            <person name="Penedo M.C.T."/>
            <person name="Raison J.M."/>
            <person name="Sharpe T."/>
            <person name="Vogel J."/>
            <person name="Andersson L."/>
            <person name="Antczak D.F."/>
            <person name="Biagi T."/>
            <person name="Binns M.M."/>
            <person name="Chowdhary B.P."/>
            <person name="Coleman S.J."/>
            <person name="Della Valle G."/>
            <person name="Fryc S."/>
            <person name="Guerin G."/>
            <person name="Hasegawa T."/>
            <person name="Hill E.W."/>
            <person name="Jurka J."/>
            <person name="Kiialainen A."/>
            <person name="Lindgren G."/>
            <person name="Liu J."/>
            <person name="Magnani E."/>
            <person name="Mickelson J.R."/>
            <person name="Murray J."/>
            <person name="Nergadze S.G."/>
            <person name="Onofrio R."/>
            <person name="Pedroni S."/>
            <person name="Piras M.F."/>
            <person name="Raudsepp T."/>
            <person name="Rocchi M."/>
            <person name="Roeed K.H."/>
            <person name="Ryder O.A."/>
            <person name="Searle S."/>
            <person name="Skow L."/>
            <person name="Swinburne J.E."/>
            <person name="Syvaenen A.C."/>
            <person name="Tozaki T."/>
            <person name="Valberg S.J."/>
            <person name="Vaudin M."/>
            <person name="White J.R."/>
            <person name="Zody M.C."/>
            <person name="Lander E.S."/>
            <person name="Lindblad-Toh K."/>
        </authorList>
    </citation>
    <scope>NUCLEOTIDE SEQUENCE [LARGE SCALE GENOMIC DNA]</scope>
    <source>
        <strain evidence="1 2">Thoroughbred</strain>
    </source>
</reference>
<dbReference type="GO" id="GO:0005634">
    <property type="term" value="C:nucleus"/>
    <property type="evidence" value="ECO:0000318"/>
    <property type="project" value="GO_Central"/>
</dbReference>
<evidence type="ECO:0000313" key="1">
    <source>
        <dbReference type="Ensembl" id="ENSECAP00000063268.1"/>
    </source>
</evidence>
<dbReference type="PANTHER" id="PTHR31577">
    <property type="entry name" value="DEVELOPMENTAL PLURIPOTENCY-ASSOCIATED PROTEIN 3-RELATED"/>
    <property type="match status" value="1"/>
</dbReference>
<dbReference type="GeneTree" id="ENSGT00800000124303"/>
<sequence length="170" mass="20160">YTQSRLFFESALVPDSSTTRDLYFHVRKSLEVEWLLTHTASPPVSEALIKNLSNLTLNPSTKFPPLLPEHPSQQPDREKKFQGLSDDIPYRRRGVRTLLTVRKERMQRMIQIIKYRYSGQLPVLQRESRQKEIEVESRIQRFRCSCHYCLYHRDVSENTENNYDTESTEP</sequence>
<keyword evidence="2" id="KW-1185">Reference proteome</keyword>
<accession>A0A9L0RNH2</accession>
<dbReference type="Pfam" id="PF15549">
    <property type="entry name" value="PGC7_Stella"/>
    <property type="match status" value="1"/>
</dbReference>
<dbReference type="InterPro" id="IPR029096">
    <property type="entry name" value="Dppa3"/>
</dbReference>
<dbReference type="Proteomes" id="UP000002281">
    <property type="component" value="Chromosome 6"/>
</dbReference>